<dbReference type="Pfam" id="PF13274">
    <property type="entry name" value="SocA_Panacea"/>
    <property type="match status" value="1"/>
</dbReference>
<dbReference type="InterPro" id="IPR025272">
    <property type="entry name" value="SocA_Panacea"/>
</dbReference>
<name>A0A8J2ZXA5_9BACL</name>
<evidence type="ECO:0000259" key="1">
    <source>
        <dbReference type="Pfam" id="PF13274"/>
    </source>
</evidence>
<gene>
    <name evidence="2" type="ORF">GCM10007096_24400</name>
</gene>
<accession>A0A8J2ZXA5</accession>
<comment type="caution">
    <text evidence="2">The sequence shown here is derived from an EMBL/GenBank/DDBJ whole genome shotgun (WGS) entry which is preliminary data.</text>
</comment>
<proteinExistence type="predicted"/>
<reference evidence="2" key="2">
    <citation type="submission" date="2020-09" db="EMBL/GenBank/DDBJ databases">
        <authorList>
            <person name="Sun Q."/>
            <person name="Zhou Y."/>
        </authorList>
    </citation>
    <scope>NUCLEOTIDE SEQUENCE</scope>
    <source>
        <strain evidence="2">CGMCC 1.12777</strain>
    </source>
</reference>
<keyword evidence="3" id="KW-1185">Reference proteome</keyword>
<dbReference type="Proteomes" id="UP000656813">
    <property type="component" value="Unassembled WGS sequence"/>
</dbReference>
<dbReference type="EMBL" id="BMFV01000018">
    <property type="protein sequence ID" value="GGH83476.1"/>
    <property type="molecule type" value="Genomic_DNA"/>
</dbReference>
<dbReference type="AlphaFoldDB" id="A0A8J2ZXA5"/>
<organism evidence="2 3">
    <name type="scientific">Pullulanibacillus pueri</name>
    <dbReference type="NCBI Taxonomy" id="1437324"/>
    <lineage>
        <taxon>Bacteria</taxon>
        <taxon>Bacillati</taxon>
        <taxon>Bacillota</taxon>
        <taxon>Bacilli</taxon>
        <taxon>Bacillales</taxon>
        <taxon>Sporolactobacillaceae</taxon>
        <taxon>Pullulanibacillus</taxon>
    </lineage>
</organism>
<evidence type="ECO:0000313" key="3">
    <source>
        <dbReference type="Proteomes" id="UP000656813"/>
    </source>
</evidence>
<dbReference type="RefSeq" id="WP_229745575.1">
    <property type="nucleotide sequence ID" value="NZ_BMFV01000018.1"/>
</dbReference>
<feature type="domain" description="Antitoxin SocA-like Panacea" evidence="1">
    <location>
        <begin position="24"/>
        <end position="100"/>
    </location>
</feature>
<evidence type="ECO:0000313" key="2">
    <source>
        <dbReference type="EMBL" id="GGH83476.1"/>
    </source>
</evidence>
<protein>
    <recommendedName>
        <fullName evidence="1">Antitoxin SocA-like Panacea domain-containing protein</fullName>
    </recommendedName>
</protein>
<reference evidence="2" key="1">
    <citation type="journal article" date="2014" name="Int. J. Syst. Evol. Microbiol.">
        <title>Complete genome sequence of Corynebacterium casei LMG S-19264T (=DSM 44701T), isolated from a smear-ripened cheese.</title>
        <authorList>
            <consortium name="US DOE Joint Genome Institute (JGI-PGF)"/>
            <person name="Walter F."/>
            <person name="Albersmeier A."/>
            <person name="Kalinowski J."/>
            <person name="Ruckert C."/>
        </authorList>
    </citation>
    <scope>NUCLEOTIDE SEQUENCE</scope>
    <source>
        <strain evidence="2">CGMCC 1.12777</strain>
    </source>
</reference>
<sequence>MELVKSLLVYFLKNSNKDLGRTELMKYLYVFEYYYYQMFGEQFTNLKFERYKFGPNESAVVDATYELQDAGIIHINEYTNYYNSTSYDHRIINEKIETYELDTNAEFVASFVSGILGKENYRGVLEFAYNTPPMKEILHEEKEDGTNHYGRVVDMSKTGPIFKSSNEARLEAIKRLEARKQNKGSDEEYYAHLLERFREFEDTRRRANDVESKL</sequence>